<accession>Q1RPV3</accession>
<evidence type="ECO:0000256" key="4">
    <source>
        <dbReference type="ARBA" id="ARBA00022679"/>
    </source>
</evidence>
<dbReference type="PROSITE" id="PS00518">
    <property type="entry name" value="ZF_RING_1"/>
    <property type="match status" value="1"/>
</dbReference>
<keyword evidence="4" id="KW-0808">Transferase</keyword>
<keyword evidence="9" id="KW-0862">Zinc</keyword>
<organism evidence="15">
    <name type="scientific">Ciona intestinalis</name>
    <name type="common">Transparent sea squirt</name>
    <name type="synonym">Ascidia intestinalis</name>
    <dbReference type="NCBI Taxonomy" id="7719"/>
    <lineage>
        <taxon>Eukaryota</taxon>
        <taxon>Metazoa</taxon>
        <taxon>Chordata</taxon>
        <taxon>Tunicata</taxon>
        <taxon>Ascidiacea</taxon>
        <taxon>Phlebobranchia</taxon>
        <taxon>Cionidae</taxon>
        <taxon>Ciona</taxon>
    </lineage>
</organism>
<dbReference type="GO" id="GO:0005634">
    <property type="term" value="C:nucleus"/>
    <property type="evidence" value="ECO:0007669"/>
    <property type="project" value="UniProtKB-SubCell"/>
</dbReference>
<dbReference type="InterPro" id="IPR018957">
    <property type="entry name" value="Znf_C3HC4_RING-type"/>
</dbReference>
<keyword evidence="12" id="KW-0175">Coiled coil</keyword>
<comment type="catalytic activity">
    <reaction evidence="1">
        <text>S-ubiquitinyl-[E2 ubiquitin-conjugating enzyme]-L-cysteine + [acceptor protein]-L-lysine = [E2 ubiquitin-conjugating enzyme]-L-cysteine + N(6)-ubiquitinyl-[acceptor protein]-L-lysine.</text>
        <dbReference type="EC" id="2.3.2.27"/>
    </reaction>
</comment>
<evidence type="ECO:0000256" key="5">
    <source>
        <dbReference type="ARBA" id="ARBA00022723"/>
    </source>
</evidence>
<sequence length="319" mass="36690">MNATFNGTLSGEDISCPICLDIYIQPITLVCKHELCKSCYEDYFLKADFRCPLCKKRLSTWARRNPTVDLLVNVDKWSAIQQQYPDLVKKRLNGEDTHLEYHRPLSIQVAKQGIIHEEYEEMRLKYERERLSQAEEEEAKSMELINQMVEEEKRQLEKTRQEQIENDEKFANIICQQLNQPSPSPVRKKILRSTIKTRSAKKKGNGSSIKCKSIDTFFQTSPTQLNSSISSPDPTASTSQSFCVTSSPTHDKEAAESKSNENVGPMKLELEQTSEIQSDHPTDDVLDLHFLNKDTPPGKAQDTFNDMVPLRKRRKLKNY</sequence>
<dbReference type="CDD" id="cd22249">
    <property type="entry name" value="UDM1_RNF168_RNF169-like"/>
    <property type="match status" value="1"/>
</dbReference>
<gene>
    <name evidence="15" type="primary">Ci-ZF(RING)-23</name>
</gene>
<reference evidence="15" key="1">
    <citation type="journal article" date="2006" name="Dev. Biol.">
        <title>Systematic analysis of embryonic expression profiles of zinc finger genes in Ciona intestinalis.</title>
        <authorList>
            <person name="Miwata K."/>
            <person name="Chiba T."/>
            <person name="Horii R."/>
            <person name="Yamada L."/>
            <person name="Kubo A."/>
            <person name="Miyamura D."/>
            <person name="Satoh N."/>
            <person name="Satou Y."/>
        </authorList>
    </citation>
    <scope>NUCLEOTIDE SEQUENCE</scope>
</reference>
<dbReference type="PANTHER" id="PTHR23328:SF0">
    <property type="entry name" value="RING-TYPE DOMAIN-CONTAINING PROTEIN"/>
    <property type="match status" value="1"/>
</dbReference>
<evidence type="ECO:0000313" key="15">
    <source>
        <dbReference type="EMBL" id="BAE93332.1"/>
    </source>
</evidence>
<evidence type="ECO:0000256" key="10">
    <source>
        <dbReference type="ARBA" id="ARBA00023242"/>
    </source>
</evidence>
<evidence type="ECO:0000256" key="7">
    <source>
        <dbReference type="ARBA" id="ARBA00022771"/>
    </source>
</evidence>
<dbReference type="GO" id="GO:0061630">
    <property type="term" value="F:ubiquitin protein ligase activity"/>
    <property type="evidence" value="ECO:0007669"/>
    <property type="project" value="UniProtKB-EC"/>
</dbReference>
<dbReference type="GO" id="GO:0006974">
    <property type="term" value="P:DNA damage response"/>
    <property type="evidence" value="ECO:0007669"/>
    <property type="project" value="UniProtKB-KW"/>
</dbReference>
<dbReference type="InterPro" id="IPR051657">
    <property type="entry name" value="RNF168/RNF169_E3_ubiq-ligase"/>
</dbReference>
<proteinExistence type="evidence at transcript level"/>
<protein>
    <recommendedName>
        <fullName evidence="3">RING-type E3 ubiquitin transferase</fullName>
        <ecNumber evidence="3">2.3.2.27</ecNumber>
    </recommendedName>
</protein>
<dbReference type="AlphaFoldDB" id="Q1RPV3"/>
<feature type="domain" description="RING-type" evidence="14">
    <location>
        <begin position="16"/>
        <end position="55"/>
    </location>
</feature>
<name>Q1RPV3_CIOIN</name>
<dbReference type="Pfam" id="PF00097">
    <property type="entry name" value="zf-C3HC4"/>
    <property type="match status" value="1"/>
</dbReference>
<evidence type="ECO:0000256" key="9">
    <source>
        <dbReference type="ARBA" id="ARBA00022833"/>
    </source>
</evidence>
<comment type="subcellular location">
    <subcellularLocation>
        <location evidence="2">Nucleus</location>
    </subcellularLocation>
</comment>
<dbReference type="InterPro" id="IPR001841">
    <property type="entry name" value="Znf_RING"/>
</dbReference>
<evidence type="ECO:0000256" key="2">
    <source>
        <dbReference type="ARBA" id="ARBA00004123"/>
    </source>
</evidence>
<evidence type="ECO:0000256" key="11">
    <source>
        <dbReference type="PROSITE-ProRule" id="PRU00175"/>
    </source>
</evidence>
<feature type="compositionally biased region" description="Polar residues" evidence="13">
    <location>
        <begin position="223"/>
        <end position="248"/>
    </location>
</feature>
<keyword evidence="8" id="KW-0833">Ubl conjugation pathway</keyword>
<keyword evidence="5" id="KW-0479">Metal-binding</keyword>
<dbReference type="GO" id="GO:0008270">
    <property type="term" value="F:zinc ion binding"/>
    <property type="evidence" value="ECO:0007669"/>
    <property type="project" value="UniProtKB-KW"/>
</dbReference>
<keyword evidence="7 11" id="KW-0863">Zinc-finger</keyword>
<evidence type="ECO:0000256" key="3">
    <source>
        <dbReference type="ARBA" id="ARBA00012483"/>
    </source>
</evidence>
<feature type="coiled-coil region" evidence="12">
    <location>
        <begin position="131"/>
        <end position="169"/>
    </location>
</feature>
<evidence type="ECO:0000256" key="1">
    <source>
        <dbReference type="ARBA" id="ARBA00000900"/>
    </source>
</evidence>
<accession>A0A1W2VPD5</accession>
<dbReference type="SMART" id="SM00184">
    <property type="entry name" value="RING"/>
    <property type="match status" value="1"/>
</dbReference>
<dbReference type="EC" id="2.3.2.27" evidence="3"/>
<evidence type="ECO:0000256" key="13">
    <source>
        <dbReference type="SAM" id="MobiDB-lite"/>
    </source>
</evidence>
<dbReference type="SUPFAM" id="SSF57850">
    <property type="entry name" value="RING/U-box"/>
    <property type="match status" value="1"/>
</dbReference>
<dbReference type="OrthoDB" id="426657at2759"/>
<dbReference type="Gene3D" id="3.30.40.10">
    <property type="entry name" value="Zinc/RING finger domain, C3HC4 (zinc finger)"/>
    <property type="match status" value="1"/>
</dbReference>
<evidence type="ECO:0000256" key="8">
    <source>
        <dbReference type="ARBA" id="ARBA00022786"/>
    </source>
</evidence>
<keyword evidence="6" id="KW-0227">DNA damage</keyword>
<feature type="region of interest" description="Disordered" evidence="13">
    <location>
        <begin position="223"/>
        <end position="280"/>
    </location>
</feature>
<dbReference type="PANTHER" id="PTHR23328">
    <property type="entry name" value="RING-TYPE DOMAIN-CONTAINING PROTEIN"/>
    <property type="match status" value="1"/>
</dbReference>
<evidence type="ECO:0000256" key="6">
    <source>
        <dbReference type="ARBA" id="ARBA00022763"/>
    </source>
</evidence>
<dbReference type="InterPro" id="IPR013083">
    <property type="entry name" value="Znf_RING/FYVE/PHD"/>
</dbReference>
<dbReference type="PROSITE" id="PS50089">
    <property type="entry name" value="ZF_RING_2"/>
    <property type="match status" value="1"/>
</dbReference>
<evidence type="ECO:0000256" key="12">
    <source>
        <dbReference type="SAM" id="Coils"/>
    </source>
</evidence>
<dbReference type="KEGG" id="cin:778886"/>
<keyword evidence="10" id="KW-0539">Nucleus</keyword>
<dbReference type="EMBL" id="AK222450">
    <property type="protein sequence ID" value="BAE93332.1"/>
    <property type="molecule type" value="mRNA"/>
</dbReference>
<evidence type="ECO:0000259" key="14">
    <source>
        <dbReference type="PROSITE" id="PS50089"/>
    </source>
</evidence>
<dbReference type="InterPro" id="IPR017907">
    <property type="entry name" value="Znf_RING_CS"/>
</dbReference>
<feature type="compositionally biased region" description="Basic and acidic residues" evidence="13">
    <location>
        <begin position="249"/>
        <end position="259"/>
    </location>
</feature>